<protein>
    <submittedName>
        <fullName evidence="6">Related to extracellular serine-rich protein</fullName>
    </submittedName>
</protein>
<dbReference type="Pfam" id="PF25116">
    <property type="entry name" value="CBM87_Agd3"/>
    <property type="match status" value="1"/>
</dbReference>
<evidence type="ECO:0000313" key="6">
    <source>
        <dbReference type="EMBL" id="CZS91382.1"/>
    </source>
</evidence>
<dbReference type="InParanoid" id="A0A1E1K088"/>
<proteinExistence type="predicted"/>
<dbReference type="PANTHER" id="PTHR31002:SF34">
    <property type="entry name" value="CELL WALL PROTEIN CWP1-RELATED"/>
    <property type="match status" value="1"/>
</dbReference>
<feature type="signal peptide" evidence="2">
    <location>
        <begin position="1"/>
        <end position="22"/>
    </location>
</feature>
<name>A0A1E1K088_9HELO</name>
<feature type="domain" description="Agd3 deacetylase" evidence="3">
    <location>
        <begin position="341"/>
        <end position="711"/>
    </location>
</feature>
<evidence type="ECO:0000313" key="7">
    <source>
        <dbReference type="Proteomes" id="UP000178129"/>
    </source>
</evidence>
<dbReference type="InterPro" id="IPR056827">
    <property type="entry name" value="CBM87_Agd3"/>
</dbReference>
<evidence type="ECO:0000259" key="5">
    <source>
        <dbReference type="Pfam" id="PF25117"/>
    </source>
</evidence>
<dbReference type="Proteomes" id="UP000178129">
    <property type="component" value="Unassembled WGS sequence"/>
</dbReference>
<feature type="region of interest" description="Disordered" evidence="1">
    <location>
        <begin position="31"/>
        <end position="60"/>
    </location>
</feature>
<dbReference type="STRING" id="914237.A0A1E1K088"/>
<feature type="domain" description="Agd3 C-terminal" evidence="5">
    <location>
        <begin position="717"/>
        <end position="782"/>
    </location>
</feature>
<dbReference type="EMBL" id="FJUW01000004">
    <property type="protein sequence ID" value="CZS91382.1"/>
    <property type="molecule type" value="Genomic_DNA"/>
</dbReference>
<evidence type="ECO:0000256" key="1">
    <source>
        <dbReference type="SAM" id="MobiDB-lite"/>
    </source>
</evidence>
<feature type="chain" id="PRO_5009445439" evidence="2">
    <location>
        <begin position="23"/>
        <end position="784"/>
    </location>
</feature>
<organism evidence="6 7">
    <name type="scientific">Rhynchosporium graminicola</name>
    <dbReference type="NCBI Taxonomy" id="2792576"/>
    <lineage>
        <taxon>Eukaryota</taxon>
        <taxon>Fungi</taxon>
        <taxon>Dikarya</taxon>
        <taxon>Ascomycota</taxon>
        <taxon>Pezizomycotina</taxon>
        <taxon>Leotiomycetes</taxon>
        <taxon>Helotiales</taxon>
        <taxon>Ploettnerulaceae</taxon>
        <taxon>Rhynchosporium</taxon>
    </lineage>
</organism>
<dbReference type="InterPro" id="IPR050788">
    <property type="entry name" value="Yeast_SRP1/TIP1_CWP"/>
</dbReference>
<gene>
    <name evidence="6" type="ORF">RCO7_07113</name>
</gene>
<evidence type="ECO:0000259" key="4">
    <source>
        <dbReference type="Pfam" id="PF25116"/>
    </source>
</evidence>
<comment type="caution">
    <text evidence="6">The sequence shown here is derived from an EMBL/GenBank/DDBJ whole genome shotgun (WGS) entry which is preliminary data.</text>
</comment>
<dbReference type="Pfam" id="PF25115">
    <property type="entry name" value="Agd3_CE"/>
    <property type="match status" value="1"/>
</dbReference>
<sequence length="784" mass="84915">MVSLTCVYVLAIFLFALDVAGAFSRSQPPIPTGTGASFHRGNGTHKHRHPGQPEGIAINNQTRLHRPRSWEPKKVVVDQDKPIVIITNTTAIKDNDLGLTPHLTKRQSSVTLSTKSTFLVIARDATIAYSAKSGLNDYGIAFEVFVVPSGGATLPALTSPTRVGNYGGIVVLSEVSYANSGGNYASALTDTQWNSLYEYQRTFGVRMVRLDVVPGSATGTRVLGSCCDGTVEQLLAFNDTSAFPGAGLVVGATLSTQGLYHYPAAISNSKLASPFATFRPAAGFPTMSVAGVINDFKDGRQQMVFFLGFATDWSTTSILLTHAWIHWATRGLFAGYRRAILNTQVDDMFLTTSVYSGGLFRTEPADLEAHISWMASVNAKLPQGSNYTIEVGHNGNGNIGSSYDIDGQDDGASVCGSGPVQYDSQTPASAEYVKPPGTGTSLWSNQAGDYPYSEQCVILDPLRNWWSTDANRDAFMHVSHTFTHESEDQATFYDVSKEIQWNQAWMAHIGISLAVCFSGRGLIPPAITGLHNGDALRAWSENGIVHAVGDNTRKILLNANNEHWPLITTVSGDNFAGVYIMPRWASNIYYNCDTTACDVAEWIAIASGSGSITDLLTLEKSTNTRHLLSLHHDAYMFHQANTRQADVGITTAPGGGLTAKSGKWSLLQMWVETVLGEFARVVNWPIISLKHDDLAASFIQRMARDKCKYTMTLIVDTSQKIITGVTIASSTNICTASIPVTLPGKVRDTLGFVTEQLNSQDPLVIWVPLTGSEVKLTFSVPISW</sequence>
<reference evidence="7" key="1">
    <citation type="submission" date="2016-03" db="EMBL/GenBank/DDBJ databases">
        <authorList>
            <person name="Ploux O."/>
        </authorList>
    </citation>
    <scope>NUCLEOTIDE SEQUENCE [LARGE SCALE GENOMIC DNA]</scope>
    <source>
        <strain evidence="7">UK7</strain>
    </source>
</reference>
<evidence type="ECO:0000256" key="2">
    <source>
        <dbReference type="SAM" id="SignalP"/>
    </source>
</evidence>
<evidence type="ECO:0000259" key="3">
    <source>
        <dbReference type="Pfam" id="PF25115"/>
    </source>
</evidence>
<accession>A0A1E1K088</accession>
<dbReference type="InterPro" id="IPR056825">
    <property type="entry name" value="Agd3_C"/>
</dbReference>
<dbReference type="Pfam" id="PF25117">
    <property type="entry name" value="Agd3_C"/>
    <property type="match status" value="1"/>
</dbReference>
<dbReference type="PANTHER" id="PTHR31002">
    <property type="entry name" value="SERIPAUPERIN"/>
    <property type="match status" value="1"/>
</dbReference>
<dbReference type="AlphaFoldDB" id="A0A1E1K088"/>
<feature type="domain" description="Agd3 CBM87" evidence="4">
    <location>
        <begin position="115"/>
        <end position="327"/>
    </location>
</feature>
<keyword evidence="7" id="KW-1185">Reference proteome</keyword>
<dbReference type="InterPro" id="IPR056826">
    <property type="entry name" value="Agd3_CE"/>
</dbReference>
<keyword evidence="2" id="KW-0732">Signal</keyword>